<accession>A0A558APE5</accession>
<gene>
    <name evidence="5" type="ORF">FNH06_00975</name>
</gene>
<dbReference type="PROSITE" id="PS00455">
    <property type="entry name" value="AMP_BINDING"/>
    <property type="match status" value="1"/>
</dbReference>
<dbReference type="Gene3D" id="3.30.300.30">
    <property type="match status" value="1"/>
</dbReference>
<feature type="domain" description="AMP-dependent synthetase/ligase" evidence="3">
    <location>
        <begin position="3"/>
        <end position="346"/>
    </location>
</feature>
<dbReference type="Pfam" id="PF13193">
    <property type="entry name" value="AMP-binding_C"/>
    <property type="match status" value="1"/>
</dbReference>
<protein>
    <submittedName>
        <fullName evidence="5">Cyclohexanecarboxylate-CoA ligase</fullName>
    </submittedName>
</protein>
<sequence>MVVDEHRRRRTFADLAGAVDRAAAGLLARGVRPGDVVSWQLPNRIETITFTLALARIGAVQNPLVMMLRERELTFICRQAGARWLAVPGTFRDVDHEAMARTVAKAQPGLEVLLIDGELPEGDPATLPPPPPADGTAARWIFYTSGTTSDPKGARHTDQGLIAASGTFCAHLALRPADVTATLLPLAHVGGIAHVLSSLRTGSGMITSAVFDPQTTPDLLAGEGVTLVGSGLPFIQVYLARQRERDTPLFPRARVTLCGGSPRPEALHQQVKRELGGVGVVSGYGMTECPYITWGRWDDNDEDHARSEGCPGPGGEVIVVRADGSRAEDGESGELRVKGPQLMLGYVDAALDAEAFDEDGYFRTGDLGYRDARGYVTVTGRIKDVIIRKMENISARELEELLVTHEAVADVAVIGLPDPETGERACAVVVPADPGAPPGLASLCEHLRAHGLSTRKLPEQLELVEALPRNAMGKVVKRELTSRFKETA</sequence>
<keyword evidence="2 5" id="KW-0436">Ligase</keyword>
<evidence type="ECO:0000256" key="1">
    <source>
        <dbReference type="ARBA" id="ARBA00006432"/>
    </source>
</evidence>
<dbReference type="OrthoDB" id="9803968at2"/>
<organism evidence="5 6">
    <name type="scientific">Amycolatopsis acidiphila</name>
    <dbReference type="NCBI Taxonomy" id="715473"/>
    <lineage>
        <taxon>Bacteria</taxon>
        <taxon>Bacillati</taxon>
        <taxon>Actinomycetota</taxon>
        <taxon>Actinomycetes</taxon>
        <taxon>Pseudonocardiales</taxon>
        <taxon>Pseudonocardiaceae</taxon>
        <taxon>Amycolatopsis</taxon>
    </lineage>
</organism>
<dbReference type="InterPro" id="IPR045851">
    <property type="entry name" value="AMP-bd_C_sf"/>
</dbReference>
<dbReference type="EMBL" id="VJZA01000001">
    <property type="protein sequence ID" value="TVT26116.1"/>
    <property type="molecule type" value="Genomic_DNA"/>
</dbReference>
<dbReference type="InterPro" id="IPR042099">
    <property type="entry name" value="ANL_N_sf"/>
</dbReference>
<dbReference type="SUPFAM" id="SSF56801">
    <property type="entry name" value="Acetyl-CoA synthetase-like"/>
    <property type="match status" value="1"/>
</dbReference>
<keyword evidence="6" id="KW-1185">Reference proteome</keyword>
<dbReference type="InterPro" id="IPR025110">
    <property type="entry name" value="AMP-bd_C"/>
</dbReference>
<reference evidence="5 6" key="1">
    <citation type="submission" date="2019-07" db="EMBL/GenBank/DDBJ databases">
        <title>New species of Amycolatopsis and Streptomyces.</title>
        <authorList>
            <person name="Duangmal K."/>
            <person name="Teo W.F.A."/>
            <person name="Lipun K."/>
        </authorList>
    </citation>
    <scope>NUCLEOTIDE SEQUENCE [LARGE SCALE GENOMIC DNA]</scope>
    <source>
        <strain evidence="5 6">JCM 30562</strain>
    </source>
</reference>
<proteinExistence type="inferred from homology"/>
<evidence type="ECO:0000256" key="2">
    <source>
        <dbReference type="ARBA" id="ARBA00022598"/>
    </source>
</evidence>
<comment type="caution">
    <text evidence="5">The sequence shown here is derived from an EMBL/GenBank/DDBJ whole genome shotgun (WGS) entry which is preliminary data.</text>
</comment>
<dbReference type="Proteomes" id="UP000318578">
    <property type="component" value="Unassembled WGS sequence"/>
</dbReference>
<name>A0A558APE5_9PSEU</name>
<evidence type="ECO:0000259" key="3">
    <source>
        <dbReference type="Pfam" id="PF00501"/>
    </source>
</evidence>
<evidence type="ECO:0000313" key="6">
    <source>
        <dbReference type="Proteomes" id="UP000318578"/>
    </source>
</evidence>
<evidence type="ECO:0000259" key="4">
    <source>
        <dbReference type="Pfam" id="PF13193"/>
    </source>
</evidence>
<dbReference type="InterPro" id="IPR020845">
    <property type="entry name" value="AMP-binding_CS"/>
</dbReference>
<feature type="domain" description="AMP-binding enzyme C-terminal" evidence="4">
    <location>
        <begin position="397"/>
        <end position="474"/>
    </location>
</feature>
<dbReference type="GO" id="GO:0031956">
    <property type="term" value="F:medium-chain fatty acid-CoA ligase activity"/>
    <property type="evidence" value="ECO:0007669"/>
    <property type="project" value="TreeGrafter"/>
</dbReference>
<dbReference type="InterPro" id="IPR000873">
    <property type="entry name" value="AMP-dep_synth/lig_dom"/>
</dbReference>
<dbReference type="Gene3D" id="3.40.50.12780">
    <property type="entry name" value="N-terminal domain of ligase-like"/>
    <property type="match status" value="1"/>
</dbReference>
<dbReference type="PANTHER" id="PTHR43201">
    <property type="entry name" value="ACYL-COA SYNTHETASE"/>
    <property type="match status" value="1"/>
</dbReference>
<dbReference type="GO" id="GO:0006631">
    <property type="term" value="P:fatty acid metabolic process"/>
    <property type="evidence" value="ECO:0007669"/>
    <property type="project" value="TreeGrafter"/>
</dbReference>
<dbReference type="Pfam" id="PF00501">
    <property type="entry name" value="AMP-binding"/>
    <property type="match status" value="1"/>
</dbReference>
<dbReference type="PANTHER" id="PTHR43201:SF5">
    <property type="entry name" value="MEDIUM-CHAIN ACYL-COA LIGASE ACSF2, MITOCHONDRIAL"/>
    <property type="match status" value="1"/>
</dbReference>
<evidence type="ECO:0000313" key="5">
    <source>
        <dbReference type="EMBL" id="TVT26116.1"/>
    </source>
</evidence>
<dbReference type="AlphaFoldDB" id="A0A558APE5"/>
<comment type="similarity">
    <text evidence="1">Belongs to the ATP-dependent AMP-binding enzyme family.</text>
</comment>